<feature type="chain" id="PRO_5001956671" evidence="1">
    <location>
        <begin position="19"/>
        <end position="858"/>
    </location>
</feature>
<evidence type="ECO:0000313" key="4">
    <source>
        <dbReference type="Proteomes" id="UP000029843"/>
    </source>
</evidence>
<protein>
    <submittedName>
        <fullName evidence="3">Extracellular lipase, Pla-1/cef family</fullName>
    </submittedName>
</protein>
<dbReference type="NCBIfam" id="TIGR03502">
    <property type="entry name" value="lipase_Pla1_cef"/>
    <property type="match status" value="1"/>
</dbReference>
<feature type="domain" description="Bacterial virulence factor lipase N-terminal" evidence="2">
    <location>
        <begin position="59"/>
        <end position="293"/>
    </location>
</feature>
<dbReference type="InterPro" id="IPR025920">
    <property type="entry name" value="Lipase_bact_N"/>
</dbReference>
<feature type="signal peptide" evidence="1">
    <location>
        <begin position="1"/>
        <end position="18"/>
    </location>
</feature>
<dbReference type="SUPFAM" id="SSF53474">
    <property type="entry name" value="alpha/beta-Hydrolases"/>
    <property type="match status" value="1"/>
</dbReference>
<evidence type="ECO:0000256" key="1">
    <source>
        <dbReference type="SAM" id="SignalP"/>
    </source>
</evidence>
<dbReference type="RefSeq" id="WP_033095672.1">
    <property type="nucleotide sequence ID" value="NZ_JQED01000055.1"/>
</dbReference>
<dbReference type="InterPro" id="IPR020009">
    <property type="entry name" value="VolA/Pla-1/cef"/>
</dbReference>
<keyword evidence="1" id="KW-0732">Signal</keyword>
<comment type="caution">
    <text evidence="3">The sequence shown here is derived from an EMBL/GenBank/DDBJ whole genome shotgun (WGS) entry which is preliminary data.</text>
</comment>
<name>A0A099KCE6_COLPS</name>
<evidence type="ECO:0000313" key="3">
    <source>
        <dbReference type="EMBL" id="KGJ87248.1"/>
    </source>
</evidence>
<reference evidence="3 4" key="1">
    <citation type="submission" date="2014-08" db="EMBL/GenBank/DDBJ databases">
        <title>Genomic and Phenotypic Diversity of Colwellia psychrerythraea strains from Disparate Marine Basins.</title>
        <authorList>
            <person name="Techtmann S.M."/>
            <person name="Stelling S.C."/>
            <person name="Utturkar S.M."/>
            <person name="Alshibli N."/>
            <person name="Harris A."/>
            <person name="Brown S.D."/>
            <person name="Hazen T.C."/>
        </authorList>
    </citation>
    <scope>NUCLEOTIDE SEQUENCE [LARGE SCALE GENOMIC DNA]</scope>
    <source>
        <strain evidence="3 4">ND2E</strain>
    </source>
</reference>
<dbReference type="EMBL" id="JQED01000055">
    <property type="protein sequence ID" value="KGJ87248.1"/>
    <property type="molecule type" value="Genomic_DNA"/>
</dbReference>
<organism evidence="3 4">
    <name type="scientific">Colwellia psychrerythraea</name>
    <name type="common">Vibrio psychroerythus</name>
    <dbReference type="NCBI Taxonomy" id="28229"/>
    <lineage>
        <taxon>Bacteria</taxon>
        <taxon>Pseudomonadati</taxon>
        <taxon>Pseudomonadota</taxon>
        <taxon>Gammaproteobacteria</taxon>
        <taxon>Alteromonadales</taxon>
        <taxon>Colwelliaceae</taxon>
        <taxon>Colwellia</taxon>
    </lineage>
</organism>
<proteinExistence type="predicted"/>
<gene>
    <name evidence="3" type="ORF">ND2E_0655</name>
</gene>
<dbReference type="PROSITE" id="PS51257">
    <property type="entry name" value="PROKAR_LIPOPROTEIN"/>
    <property type="match status" value="1"/>
</dbReference>
<dbReference type="AlphaFoldDB" id="A0A099KCE6"/>
<evidence type="ECO:0000259" key="2">
    <source>
        <dbReference type="Pfam" id="PF12262"/>
    </source>
</evidence>
<dbReference type="Proteomes" id="UP000029843">
    <property type="component" value="Unassembled WGS sequence"/>
</dbReference>
<dbReference type="PATRIC" id="fig|28229.4.peg.4138"/>
<dbReference type="Gene3D" id="3.40.50.1820">
    <property type="entry name" value="alpha/beta hydrolase"/>
    <property type="match status" value="1"/>
</dbReference>
<sequence>MKKLALSLAVISALGLSACDSETIEDVQKEVEENGTAVKSLARVVFDPSNGGLSVPNDLLFLGTPDGTLNIPVARDAEGNIISGESDEEGNEIESPNYADPSTALGALDGWSTTNPFVLDISVPDDASIDSTSAENPASVKIFEALMGGDTGCEEVPRGAACTVVKELTFGVDFVTKASGNGVAVIPMKPLKAKTTYILALTNNLKDSNGNSVAGSITYDLVRQDIATNPLATDAQKALQGVINSYENAIVAAGADKDALIYTMALTTQSTVDVLATAKALMANNVPAMVENATNGIPTIGVQDTAMSVANILAPYPEGHPDFDKNKIPQSLVPLYSAANFMQGSITLPYYLGVPSAENPKGPVNDWWKALCDSGAILAGVAAKIAAGELPPETIPADAVSVDDGTCMAISAAQELPAPGLRALGFDAKRHLTKFSPVPKANADMAIVVQMTTPDVTIANAVRPSFGLPGDLAEPTNGWPVVILQHGITSKKEDMLAVTGILSAFGFATVAINHPLHGDSNALGGLLPGGSRGFDITGPDGVPDGIDDINATTVTSTHYMNLASLLTTRDNLRQSTSDLVGLRLGLNFLGGFHAEGNPIKVDRTNVHFLGHSLGAITGMNFMALTNSMLDPQVDPLFAVSSNSLAMPGVMVANFLMESGAFGDVVKSSLTYATSEAFQGYVAQVHMSETPPTSDELAAYYRDFYLLLTPEQQGELNANFTKFAFAAQTVTDAGDPANYAGMMAATNTPTHLIEVVGNGSDNLGDQVIPNSVSTTPFGGTEGAISLLGLPGVSTTTEGSGAVRFTSGHHGSILSPAAIPGIAPDAAKTAAATQEMQGEVAGFFAAMGQLITVTNPDVVK</sequence>
<dbReference type="OrthoDB" id="5477453at2"/>
<accession>A0A099KCE6</accession>
<dbReference type="Pfam" id="PF12262">
    <property type="entry name" value="Lipase_bact_N"/>
    <property type="match status" value="1"/>
</dbReference>
<dbReference type="InterPro" id="IPR029058">
    <property type="entry name" value="AB_hydrolase_fold"/>
</dbReference>